<keyword evidence="1" id="KW-0812">Transmembrane</keyword>
<name>A0A7W6HCU8_9HYPH</name>
<keyword evidence="1" id="KW-1133">Transmembrane helix</keyword>
<feature type="transmembrane region" description="Helical" evidence="1">
    <location>
        <begin position="102"/>
        <end position="131"/>
    </location>
</feature>
<dbReference type="RefSeq" id="WP_183207188.1">
    <property type="nucleotide sequence ID" value="NZ_JAAAMM010000002.1"/>
</dbReference>
<keyword evidence="1" id="KW-0472">Membrane</keyword>
<comment type="caution">
    <text evidence="3">The sequence shown here is derived from an EMBL/GenBank/DDBJ whole genome shotgun (WGS) entry which is preliminary data.</text>
</comment>
<accession>A0A7W6HCU8</accession>
<dbReference type="InterPro" id="IPR009936">
    <property type="entry name" value="DUF1468"/>
</dbReference>
<evidence type="ECO:0000256" key="1">
    <source>
        <dbReference type="SAM" id="Phobius"/>
    </source>
</evidence>
<gene>
    <name evidence="3" type="ORF">GGR03_001698</name>
</gene>
<dbReference type="Pfam" id="PF07331">
    <property type="entry name" value="TctB"/>
    <property type="match status" value="1"/>
</dbReference>
<dbReference type="Proteomes" id="UP000588647">
    <property type="component" value="Unassembled WGS sequence"/>
</dbReference>
<evidence type="ECO:0000313" key="4">
    <source>
        <dbReference type="Proteomes" id="UP000588647"/>
    </source>
</evidence>
<protein>
    <recommendedName>
        <fullName evidence="2">DUF1468 domain-containing protein</fullName>
    </recommendedName>
</protein>
<evidence type="ECO:0000259" key="2">
    <source>
        <dbReference type="Pfam" id="PF07331"/>
    </source>
</evidence>
<feature type="transmembrane region" description="Helical" evidence="1">
    <location>
        <begin position="42"/>
        <end position="63"/>
    </location>
</feature>
<evidence type="ECO:0000313" key="3">
    <source>
        <dbReference type="EMBL" id="MBB4002623.1"/>
    </source>
</evidence>
<dbReference type="EMBL" id="JACIEM010000002">
    <property type="protein sequence ID" value="MBB4002623.1"/>
    <property type="molecule type" value="Genomic_DNA"/>
</dbReference>
<feature type="transmembrane region" description="Helical" evidence="1">
    <location>
        <begin position="12"/>
        <end position="30"/>
    </location>
</feature>
<reference evidence="3 4" key="1">
    <citation type="submission" date="2020-08" db="EMBL/GenBank/DDBJ databases">
        <title>Genomic Encyclopedia of Type Strains, Phase IV (KMG-IV): sequencing the most valuable type-strain genomes for metagenomic binning, comparative biology and taxonomic classification.</title>
        <authorList>
            <person name="Goeker M."/>
        </authorList>
    </citation>
    <scope>NUCLEOTIDE SEQUENCE [LARGE SCALE GENOMIC DNA]</scope>
    <source>
        <strain evidence="3 4">DSM 103570</strain>
    </source>
</reference>
<feature type="domain" description="DUF1468" evidence="2">
    <location>
        <begin position="11"/>
        <end position="161"/>
    </location>
</feature>
<keyword evidence="4" id="KW-1185">Reference proteome</keyword>
<organism evidence="3 4">
    <name type="scientific">Aurantimonas endophytica</name>
    <dbReference type="NCBI Taxonomy" id="1522175"/>
    <lineage>
        <taxon>Bacteria</taxon>
        <taxon>Pseudomonadati</taxon>
        <taxon>Pseudomonadota</taxon>
        <taxon>Alphaproteobacteria</taxon>
        <taxon>Hyphomicrobiales</taxon>
        <taxon>Aurantimonadaceae</taxon>
        <taxon>Aurantimonas</taxon>
    </lineage>
</organism>
<proteinExistence type="predicted"/>
<feature type="transmembrane region" description="Helical" evidence="1">
    <location>
        <begin position="138"/>
        <end position="162"/>
    </location>
</feature>
<dbReference type="AlphaFoldDB" id="A0A7W6HCU8"/>
<sequence>MTEKSRDMLTGTVLLVLAIAWMLMVWRTIPAGAGGGDVGPRAFPLLLGGLLALFSAAMIATALRRPEGEAATASDAYRSDSATAVEGERFTPVPLLLTFAHLIAYGFLMQLIGFVLATLVTVTSIMIVCAGDRSPLRIFLMSVGVTFGCWLVFGKILGVYLATGSWINLG</sequence>